<dbReference type="PANTHER" id="PTHR42886:SF23">
    <property type="entry name" value="1-ACYLGLYCEROL-3-PHOSPHATE O-ACYLTRANSFERASE ICT1-RELATED"/>
    <property type="match status" value="1"/>
</dbReference>
<dbReference type="GeneID" id="37005120"/>
<dbReference type="AlphaFoldDB" id="A0A2V1ABA1"/>
<dbReference type="GO" id="GO:0006654">
    <property type="term" value="P:phosphatidic acid biosynthetic process"/>
    <property type="evidence" value="ECO:0007669"/>
    <property type="project" value="TreeGrafter"/>
</dbReference>
<feature type="region of interest" description="Disordered" evidence="1">
    <location>
        <begin position="1"/>
        <end position="22"/>
    </location>
</feature>
<dbReference type="Gene3D" id="3.40.50.1820">
    <property type="entry name" value="alpha/beta hydrolase"/>
    <property type="match status" value="1"/>
</dbReference>
<dbReference type="Pfam" id="PF00561">
    <property type="entry name" value="Abhydrolase_1"/>
    <property type="match status" value="1"/>
</dbReference>
<gene>
    <name evidence="3" type="ORF">CXQ87_005122</name>
</gene>
<name>A0A2V1ABA1_9ASCO</name>
<dbReference type="Proteomes" id="UP000244406">
    <property type="component" value="Unassembled WGS sequence"/>
</dbReference>
<dbReference type="PANTHER" id="PTHR42886">
    <property type="entry name" value="RE40534P-RELATED"/>
    <property type="match status" value="1"/>
</dbReference>
<feature type="domain" description="AB hydrolase-1" evidence="2">
    <location>
        <begin position="127"/>
        <end position="461"/>
    </location>
</feature>
<organism evidence="3 4">
    <name type="scientific">Candidozyma duobushaemuli</name>
    <dbReference type="NCBI Taxonomy" id="1231522"/>
    <lineage>
        <taxon>Eukaryota</taxon>
        <taxon>Fungi</taxon>
        <taxon>Dikarya</taxon>
        <taxon>Ascomycota</taxon>
        <taxon>Saccharomycotina</taxon>
        <taxon>Pichiomycetes</taxon>
        <taxon>Metschnikowiaceae</taxon>
        <taxon>Candidozyma</taxon>
    </lineage>
</organism>
<dbReference type="VEuPathDB" id="FungiDB:CXQ87_005122"/>
<keyword evidence="4" id="KW-1185">Reference proteome</keyword>
<evidence type="ECO:0000259" key="2">
    <source>
        <dbReference type="Pfam" id="PF00561"/>
    </source>
</evidence>
<dbReference type="GO" id="GO:0005743">
    <property type="term" value="C:mitochondrial inner membrane"/>
    <property type="evidence" value="ECO:0007669"/>
    <property type="project" value="TreeGrafter"/>
</dbReference>
<dbReference type="GO" id="GO:0042171">
    <property type="term" value="F:lysophosphatidic acid acyltransferase activity"/>
    <property type="evidence" value="ECO:0007669"/>
    <property type="project" value="TreeGrafter"/>
</dbReference>
<evidence type="ECO:0000313" key="3">
    <source>
        <dbReference type="EMBL" id="PVH14846.1"/>
    </source>
</evidence>
<dbReference type="SUPFAM" id="SSF53474">
    <property type="entry name" value="alpha/beta-Hydrolases"/>
    <property type="match status" value="1"/>
</dbReference>
<protein>
    <recommendedName>
        <fullName evidence="2">AB hydrolase-1 domain-containing protein</fullName>
    </recommendedName>
</protein>
<accession>A0A2V1ABA1</accession>
<sequence length="484" mass="54993">MNLVSQSVATMGDPNARETPNIPSSIDLAQSLKDWWNCSSNLRKPTRGLTNDKFVAARNRLIRLEYALYRAILSNDMAMVPPGETDPDIPGTTIVGRFLDVSLDSQVYIHEFEISNRSDLSLPKKDIVVIHGYMAASGYFVKNFEAFAKSYGNLTVHVIDMPGFGNSARPKFPPELLRTPKDASKAQQVQQVLAVEDWFIDKFEEWRKQKGLTKFDLVGHSMGAYLSSCYIMKYNHQKIISKFAVVSPMGTESSSVSLINEKNHQRNFHDGGDPLEEIFATQDPENETNPELQRLWEKLGEPKFPKNKLLQTMWEWSVSPFQVLQIFGPVYSKVLSYWSFQRFKNLKSNSENADAPVNIDLINKLHEYSYSVFNQYQGSGELAITKLINHNILARLPLCDRGFMELIQSTGLDTLWLYGDKDWMNMQGGNYCVEKLKALGDEKATLTVVKDAGHHIYLDNPEEFNKVVLAFLGLGEKTELKQMH</sequence>
<evidence type="ECO:0000313" key="4">
    <source>
        <dbReference type="Proteomes" id="UP000244406"/>
    </source>
</evidence>
<proteinExistence type="predicted"/>
<reference evidence="3 4" key="1">
    <citation type="submission" date="2017-12" db="EMBL/GenBank/DDBJ databases">
        <title>Genome Sequence of the Amphotericin B-resistant Candida duobushaemulonii strain, B09383.</title>
        <authorList>
            <person name="Chow N.A."/>
            <person name="Gade L."/>
            <person name="Batra D."/>
            <person name="Rowe L.A."/>
            <person name="Loparev V.N."/>
            <person name="Litvintseva A.P."/>
        </authorList>
    </citation>
    <scope>NUCLEOTIDE SEQUENCE [LARGE SCALE GENOMIC DNA]</scope>
    <source>
        <strain evidence="3 4">B09383</strain>
    </source>
</reference>
<dbReference type="GO" id="GO:0055088">
    <property type="term" value="P:lipid homeostasis"/>
    <property type="evidence" value="ECO:0007669"/>
    <property type="project" value="TreeGrafter"/>
</dbReference>
<dbReference type="InterPro" id="IPR000073">
    <property type="entry name" value="AB_hydrolase_1"/>
</dbReference>
<dbReference type="InterPro" id="IPR029058">
    <property type="entry name" value="AB_hydrolase_fold"/>
</dbReference>
<comment type="caution">
    <text evidence="3">The sequence shown here is derived from an EMBL/GenBank/DDBJ whole genome shotgun (WGS) entry which is preliminary data.</text>
</comment>
<dbReference type="RefSeq" id="XP_025335786.1">
    <property type="nucleotide sequence ID" value="XM_025483551.1"/>
</dbReference>
<dbReference type="GO" id="GO:0004623">
    <property type="term" value="F:phospholipase A2 activity"/>
    <property type="evidence" value="ECO:0007669"/>
    <property type="project" value="TreeGrafter"/>
</dbReference>
<dbReference type="EMBL" id="PKFP01000002">
    <property type="protein sequence ID" value="PVH14846.1"/>
    <property type="molecule type" value="Genomic_DNA"/>
</dbReference>
<dbReference type="GO" id="GO:0035965">
    <property type="term" value="P:cardiolipin acyl-chain remodeling"/>
    <property type="evidence" value="ECO:0007669"/>
    <property type="project" value="TreeGrafter"/>
</dbReference>
<evidence type="ECO:0000256" key="1">
    <source>
        <dbReference type="SAM" id="MobiDB-lite"/>
    </source>
</evidence>